<evidence type="ECO:0000313" key="4">
    <source>
        <dbReference type="Proteomes" id="UP001150941"/>
    </source>
</evidence>
<dbReference type="EMBL" id="JAPQKS010000002">
    <property type="protein sequence ID" value="KAJ5247489.1"/>
    <property type="molecule type" value="Genomic_DNA"/>
</dbReference>
<keyword evidence="4" id="KW-1185">Reference proteome</keyword>
<organism evidence="3 4">
    <name type="scientific">Penicillium chermesinum</name>
    <dbReference type="NCBI Taxonomy" id="63820"/>
    <lineage>
        <taxon>Eukaryota</taxon>
        <taxon>Fungi</taxon>
        <taxon>Dikarya</taxon>
        <taxon>Ascomycota</taxon>
        <taxon>Pezizomycotina</taxon>
        <taxon>Eurotiomycetes</taxon>
        <taxon>Eurotiomycetidae</taxon>
        <taxon>Eurotiales</taxon>
        <taxon>Aspergillaceae</taxon>
        <taxon>Penicillium</taxon>
    </lineage>
</organism>
<dbReference type="RefSeq" id="XP_058334910.1">
    <property type="nucleotide sequence ID" value="XM_058471769.1"/>
</dbReference>
<name>A0A9W9PIJ3_9EURO</name>
<feature type="chain" id="PRO_5040751315" evidence="2">
    <location>
        <begin position="17"/>
        <end position="90"/>
    </location>
</feature>
<evidence type="ECO:0000313" key="3">
    <source>
        <dbReference type="EMBL" id="KAJ5247489.1"/>
    </source>
</evidence>
<accession>A0A9W9PIJ3</accession>
<protein>
    <submittedName>
        <fullName evidence="3">Uncharacterized protein</fullName>
    </submittedName>
</protein>
<evidence type="ECO:0000256" key="2">
    <source>
        <dbReference type="SAM" id="SignalP"/>
    </source>
</evidence>
<dbReference type="GeneID" id="83199072"/>
<feature type="signal peptide" evidence="2">
    <location>
        <begin position="1"/>
        <end position="16"/>
    </location>
</feature>
<comment type="caution">
    <text evidence="3">The sequence shown here is derived from an EMBL/GenBank/DDBJ whole genome shotgun (WGS) entry which is preliminary data.</text>
</comment>
<proteinExistence type="predicted"/>
<evidence type="ECO:0000256" key="1">
    <source>
        <dbReference type="SAM" id="MobiDB-lite"/>
    </source>
</evidence>
<keyword evidence="2" id="KW-0732">Signal</keyword>
<feature type="region of interest" description="Disordered" evidence="1">
    <location>
        <begin position="26"/>
        <end position="57"/>
    </location>
</feature>
<gene>
    <name evidence="3" type="ORF">N7468_002472</name>
</gene>
<reference evidence="3" key="2">
    <citation type="journal article" date="2023" name="IMA Fungus">
        <title>Comparative genomic study of the Penicillium genus elucidates a diverse pangenome and 15 lateral gene transfer events.</title>
        <authorList>
            <person name="Petersen C."/>
            <person name="Sorensen T."/>
            <person name="Nielsen M.R."/>
            <person name="Sondergaard T.E."/>
            <person name="Sorensen J.L."/>
            <person name="Fitzpatrick D.A."/>
            <person name="Frisvad J.C."/>
            <person name="Nielsen K.L."/>
        </authorList>
    </citation>
    <scope>NUCLEOTIDE SEQUENCE</scope>
    <source>
        <strain evidence="3">IBT 19713</strain>
    </source>
</reference>
<reference evidence="3" key="1">
    <citation type="submission" date="2022-11" db="EMBL/GenBank/DDBJ databases">
        <authorList>
            <person name="Petersen C."/>
        </authorList>
    </citation>
    <scope>NUCLEOTIDE SEQUENCE</scope>
    <source>
        <strain evidence="3">IBT 19713</strain>
    </source>
</reference>
<dbReference type="Proteomes" id="UP001150941">
    <property type="component" value="Unassembled WGS sequence"/>
</dbReference>
<dbReference type="AlphaFoldDB" id="A0A9W9PIJ3"/>
<sequence length="90" mass="9272">MKLIVVVSLLAAFAIAAPAVQDVDQGHQVGSGMESNHGNQDMKIAPPAGPGQDMGGADDILVDDESIRCAICRSVSLVSSGLRIRTDGLL</sequence>